<comment type="caution">
    <text evidence="3">The sequence shown here is derived from an EMBL/GenBank/DDBJ whole genome shotgun (WGS) entry which is preliminary data.</text>
</comment>
<name>A0ABS7Z8H7_9SPHI</name>
<feature type="domain" description="DUF6819" evidence="2">
    <location>
        <begin position="562"/>
        <end position="711"/>
    </location>
</feature>
<keyword evidence="4" id="KW-1185">Reference proteome</keyword>
<organism evidence="3 4">
    <name type="scientific">Sphingobacterium bovistauri</name>
    <dbReference type="NCBI Taxonomy" id="2781959"/>
    <lineage>
        <taxon>Bacteria</taxon>
        <taxon>Pseudomonadati</taxon>
        <taxon>Bacteroidota</taxon>
        <taxon>Sphingobacteriia</taxon>
        <taxon>Sphingobacteriales</taxon>
        <taxon>Sphingobacteriaceae</taxon>
        <taxon>Sphingobacterium</taxon>
    </lineage>
</organism>
<feature type="domain" description="DUF4954" evidence="1">
    <location>
        <begin position="39"/>
        <end position="482"/>
    </location>
</feature>
<dbReference type="RefSeq" id="WP_225553959.1">
    <property type="nucleotide sequence ID" value="NZ_JADEYP010000022.1"/>
</dbReference>
<dbReference type="InterPro" id="IPR049208">
    <property type="entry name" value="DUF6819"/>
</dbReference>
<protein>
    <submittedName>
        <fullName evidence="3">DUF4954 family protein</fullName>
    </submittedName>
</protein>
<gene>
    <name evidence="3" type="ORF">IPZ78_11785</name>
</gene>
<dbReference type="EMBL" id="JADEYP010000022">
    <property type="protein sequence ID" value="MCA5005832.1"/>
    <property type="molecule type" value="Genomic_DNA"/>
</dbReference>
<dbReference type="Proteomes" id="UP001165302">
    <property type="component" value="Unassembled WGS sequence"/>
</dbReference>
<dbReference type="InterPro" id="IPR032533">
    <property type="entry name" value="DUF4954"/>
</dbReference>
<evidence type="ECO:0000313" key="4">
    <source>
        <dbReference type="Proteomes" id="UP001165302"/>
    </source>
</evidence>
<sequence>MGKVNKQPLEKLGFDWLNEGNIKNEYHLESNKNKAHKEYRNLSEQEVSTLILNQNYSPNWENIFVTDNFNPNQVRNSKFYGTIKIGNISPVYLDYKDLKLPTGVYNSQIINCEIGDDNAIHHVRYMSNYITGNDVILLNINDMETSPNAKFGNGILKEDETEDKRIWIELCNENGGRPILPFDGMQATDAYIWTRNRHDHVFQQKLKEITEASFSKKGGAYSEIGNQVVIKNSNMINDVIIGDYAYIKGVNKLKNVTVHSTETAFTQIGEGCEIVNGIIGYGCRIFYGVKAVRFILSSFSQLKYGARLINSFLGDNSTISCCEVLNSLLFPAHEQHHNNSFLCAALIMGQSNMAAGATIGSNHNSRSADGEIIAKRGFWPGLCVSLKHNSKFASYSLIVKGDFLYELNIKIPFSLISTDVQNDRLIIVPGYWFLYNMYAVMRNSKKFIGRDKRTIKNQHLEYDILAPDTINEMFESLDIIEEAVGKSIYPHWPNSKNEGKKILLDQNFKLGQDIYIENVECSKRKVVLLKARESYQLFKRLIRHYATTQILGQSTSEGLSAAQVIEKIQSLKNIKRKEFENLGGQIVPRCDFKKLMDDIKSDELKTWKEIHQQYHSWSANYRHEKFAHALASLADITENPIDKWDESFIAQIIEESIETQKWIYDEIYRSRKKDYDNPFRTMVYENREEMDVVIGSLEDNSFIQSEKVELDSYIQKAKIFIKNLPNQQS</sequence>
<dbReference type="Pfam" id="PF20683">
    <property type="entry name" value="DUF6819"/>
    <property type="match status" value="1"/>
</dbReference>
<evidence type="ECO:0000259" key="1">
    <source>
        <dbReference type="Pfam" id="PF16314"/>
    </source>
</evidence>
<dbReference type="Gene3D" id="2.160.10.10">
    <property type="entry name" value="Hexapeptide repeat proteins"/>
    <property type="match status" value="1"/>
</dbReference>
<reference evidence="3" key="1">
    <citation type="submission" date="2020-10" db="EMBL/GenBank/DDBJ databases">
        <authorList>
            <person name="Lu T."/>
            <person name="Wang Q."/>
            <person name="Han X."/>
        </authorList>
    </citation>
    <scope>NUCLEOTIDE SEQUENCE</scope>
    <source>
        <strain evidence="3">WQ 366</strain>
    </source>
</reference>
<evidence type="ECO:0000259" key="2">
    <source>
        <dbReference type="Pfam" id="PF20683"/>
    </source>
</evidence>
<accession>A0ABS7Z8H7</accession>
<dbReference type="Pfam" id="PF16314">
    <property type="entry name" value="DUF4954"/>
    <property type="match status" value="1"/>
</dbReference>
<evidence type="ECO:0000313" key="3">
    <source>
        <dbReference type="EMBL" id="MCA5005832.1"/>
    </source>
</evidence>
<proteinExistence type="predicted"/>